<evidence type="ECO:0000256" key="7">
    <source>
        <dbReference type="PIRSR" id="PIRSR000106-3"/>
    </source>
</evidence>
<evidence type="ECO:0000256" key="2">
    <source>
        <dbReference type="ARBA" id="ARBA00008785"/>
    </source>
</evidence>
<dbReference type="CDD" id="cd05311">
    <property type="entry name" value="NAD_bind_2_malic_enz"/>
    <property type="match status" value="1"/>
</dbReference>
<dbReference type="PIRSF" id="PIRSF000106">
    <property type="entry name" value="ME"/>
    <property type="match status" value="1"/>
</dbReference>
<evidence type="ECO:0000313" key="11">
    <source>
        <dbReference type="EMBL" id="QNO15650.1"/>
    </source>
</evidence>
<name>A0A7G9WAD8_ALKCA</name>
<dbReference type="Proteomes" id="UP000516160">
    <property type="component" value="Chromosome"/>
</dbReference>
<organism evidence="11 12">
    <name type="scientific">Alkalicella caledoniensis</name>
    <dbReference type="NCBI Taxonomy" id="2731377"/>
    <lineage>
        <taxon>Bacteria</taxon>
        <taxon>Bacillati</taxon>
        <taxon>Bacillota</taxon>
        <taxon>Clostridia</taxon>
        <taxon>Eubacteriales</taxon>
        <taxon>Proteinivoracaceae</taxon>
        <taxon>Alkalicella</taxon>
    </lineage>
</organism>
<comment type="cofactor">
    <cofactor evidence="1">
        <name>Mn(2+)</name>
        <dbReference type="ChEBI" id="CHEBI:29035"/>
    </cofactor>
</comment>
<gene>
    <name evidence="11" type="ORF">HYG86_13125</name>
</gene>
<keyword evidence="3 7" id="KW-0479">Metal-binding</keyword>
<dbReference type="Pfam" id="PF00390">
    <property type="entry name" value="malic"/>
    <property type="match status" value="1"/>
</dbReference>
<evidence type="ECO:0000259" key="9">
    <source>
        <dbReference type="SMART" id="SM00919"/>
    </source>
</evidence>
<feature type="active site" description="Proton donor" evidence="5">
    <location>
        <position position="34"/>
    </location>
</feature>
<keyword evidence="12" id="KW-1185">Reference proteome</keyword>
<dbReference type="SMART" id="SM00919">
    <property type="entry name" value="Malic_M"/>
    <property type="match status" value="1"/>
</dbReference>
<dbReference type="GO" id="GO:0051287">
    <property type="term" value="F:NAD binding"/>
    <property type="evidence" value="ECO:0007669"/>
    <property type="project" value="InterPro"/>
</dbReference>
<dbReference type="RefSeq" id="WP_213166058.1">
    <property type="nucleotide sequence ID" value="NZ_CP058559.1"/>
</dbReference>
<evidence type="ECO:0000256" key="5">
    <source>
        <dbReference type="PIRSR" id="PIRSR000106-1"/>
    </source>
</evidence>
<dbReference type="InterPro" id="IPR001891">
    <property type="entry name" value="Malic_OxRdtase"/>
</dbReference>
<feature type="active site" description="Proton acceptor" evidence="5">
    <location>
        <position position="89"/>
    </location>
</feature>
<protein>
    <submittedName>
        <fullName evidence="11">NAD-dependent malic enzyme</fullName>
    </submittedName>
</protein>
<dbReference type="InterPro" id="IPR037062">
    <property type="entry name" value="Malic_N_dom_sf"/>
</dbReference>
<dbReference type="InterPro" id="IPR036291">
    <property type="entry name" value="NAD(P)-bd_dom_sf"/>
</dbReference>
<dbReference type="FunFam" id="3.40.50.720:FF:000095">
    <property type="entry name" value="NADP-dependent malic enzyme"/>
    <property type="match status" value="1"/>
</dbReference>
<dbReference type="EMBL" id="CP058559">
    <property type="protein sequence ID" value="QNO15650.1"/>
    <property type="molecule type" value="Genomic_DNA"/>
</dbReference>
<evidence type="ECO:0000256" key="6">
    <source>
        <dbReference type="PIRSR" id="PIRSR000106-2"/>
    </source>
</evidence>
<dbReference type="Gene3D" id="3.40.50.720">
    <property type="entry name" value="NAD(P)-binding Rossmann-like Domain"/>
    <property type="match status" value="1"/>
</dbReference>
<evidence type="ECO:0000259" key="10">
    <source>
        <dbReference type="SMART" id="SM01274"/>
    </source>
</evidence>
<dbReference type="PANTHER" id="PTHR43237:SF4">
    <property type="entry name" value="NADP-DEPENDENT MALIC ENZYME"/>
    <property type="match status" value="1"/>
</dbReference>
<evidence type="ECO:0000313" key="12">
    <source>
        <dbReference type="Proteomes" id="UP000516160"/>
    </source>
</evidence>
<comment type="cofactor">
    <cofactor evidence="7">
        <name>Mg(2+)</name>
        <dbReference type="ChEBI" id="CHEBI:18420"/>
    </cofactor>
    <cofactor evidence="7">
        <name>Mn(2+)</name>
        <dbReference type="ChEBI" id="CHEBI:29035"/>
    </cofactor>
    <text evidence="7">Divalent metal cations. Prefers magnesium or manganese.</text>
</comment>
<evidence type="ECO:0000256" key="8">
    <source>
        <dbReference type="RuleBase" id="RU003427"/>
    </source>
</evidence>
<dbReference type="FunFam" id="3.40.50.10380:FF:000003">
    <property type="entry name" value="NADP-dependent malic enzyme"/>
    <property type="match status" value="1"/>
</dbReference>
<dbReference type="InterPro" id="IPR045213">
    <property type="entry name" value="Malic_NAD-bd_bact_type"/>
</dbReference>
<dbReference type="Gene3D" id="3.40.50.10380">
    <property type="entry name" value="Malic enzyme, N-terminal domain"/>
    <property type="match status" value="1"/>
</dbReference>
<feature type="binding site" evidence="7">
    <location>
        <position position="131"/>
    </location>
    <ligand>
        <name>a divalent metal cation</name>
        <dbReference type="ChEBI" id="CHEBI:60240"/>
    </ligand>
</feature>
<feature type="domain" description="Malic enzyme NAD-binding" evidence="9">
    <location>
        <begin position="158"/>
        <end position="382"/>
    </location>
</feature>
<accession>A0A7G9WAD8</accession>
<dbReference type="SMART" id="SM01274">
    <property type="entry name" value="malic"/>
    <property type="match status" value="1"/>
</dbReference>
<dbReference type="GO" id="GO:0004470">
    <property type="term" value="F:malic enzyme activity"/>
    <property type="evidence" value="ECO:0007669"/>
    <property type="project" value="InterPro"/>
</dbReference>
<dbReference type="InterPro" id="IPR051674">
    <property type="entry name" value="Malate_Decarboxylase"/>
</dbReference>
<reference evidence="11 12" key="1">
    <citation type="submission" date="2020-07" db="EMBL/GenBank/DDBJ databases">
        <title>Alkalicella. sp. LB2 genome.</title>
        <authorList>
            <person name="Postec A."/>
            <person name="Quemeneur M."/>
        </authorList>
    </citation>
    <scope>NUCLEOTIDE SEQUENCE [LARGE SCALE GENOMIC DNA]</scope>
    <source>
        <strain evidence="11 12">LB2</strain>
    </source>
</reference>
<dbReference type="SUPFAM" id="SSF53223">
    <property type="entry name" value="Aminoacid dehydrogenase-like, N-terminal domain"/>
    <property type="match status" value="1"/>
</dbReference>
<dbReference type="GO" id="GO:0046872">
    <property type="term" value="F:metal ion binding"/>
    <property type="evidence" value="ECO:0007669"/>
    <property type="project" value="UniProtKB-KW"/>
</dbReference>
<dbReference type="PANTHER" id="PTHR43237">
    <property type="entry name" value="NADP-DEPENDENT MALIC ENZYME"/>
    <property type="match status" value="1"/>
</dbReference>
<dbReference type="KEGG" id="acae:HYG86_13125"/>
<dbReference type="GO" id="GO:0016616">
    <property type="term" value="F:oxidoreductase activity, acting on the CH-OH group of donors, NAD or NADP as acceptor"/>
    <property type="evidence" value="ECO:0007669"/>
    <property type="project" value="InterPro"/>
</dbReference>
<feature type="binding site" evidence="7">
    <location>
        <position position="132"/>
    </location>
    <ligand>
        <name>a divalent metal cation</name>
        <dbReference type="ChEBI" id="CHEBI:60240"/>
    </ligand>
</feature>
<dbReference type="InterPro" id="IPR012302">
    <property type="entry name" value="Malic_NAD-bd"/>
</dbReference>
<evidence type="ECO:0000256" key="3">
    <source>
        <dbReference type="ARBA" id="ARBA00022723"/>
    </source>
</evidence>
<dbReference type="PRINTS" id="PR00072">
    <property type="entry name" value="MALOXRDTASE"/>
</dbReference>
<feature type="binding site" evidence="6">
    <location>
        <position position="314"/>
    </location>
    <ligand>
        <name>(S)-malate</name>
        <dbReference type="ChEBI" id="CHEBI:15589"/>
    </ligand>
</feature>
<dbReference type="SUPFAM" id="SSF51735">
    <property type="entry name" value="NAD(P)-binding Rossmann-fold domains"/>
    <property type="match status" value="1"/>
</dbReference>
<dbReference type="Pfam" id="PF03949">
    <property type="entry name" value="Malic_M"/>
    <property type="match status" value="1"/>
</dbReference>
<dbReference type="InterPro" id="IPR015884">
    <property type="entry name" value="Malic_enzyme_CS"/>
</dbReference>
<dbReference type="AlphaFoldDB" id="A0A7G9WAD8"/>
<feature type="domain" description="Malic enzyme N-terminal" evidence="10">
    <location>
        <begin position="13"/>
        <end position="146"/>
    </location>
</feature>
<dbReference type="InterPro" id="IPR012301">
    <property type="entry name" value="Malic_N_dom"/>
</dbReference>
<feature type="binding site" evidence="6">
    <location>
        <position position="284"/>
    </location>
    <ligand>
        <name>(S)-malate</name>
        <dbReference type="ChEBI" id="CHEBI:15589"/>
    </ligand>
</feature>
<dbReference type="InterPro" id="IPR046346">
    <property type="entry name" value="Aminoacid_DH-like_N_sf"/>
</dbReference>
<comment type="similarity">
    <text evidence="2 8">Belongs to the malic enzymes family.</text>
</comment>
<evidence type="ECO:0000256" key="1">
    <source>
        <dbReference type="ARBA" id="ARBA00001936"/>
    </source>
</evidence>
<keyword evidence="4" id="KW-0560">Oxidoreductase</keyword>
<dbReference type="PROSITE" id="PS00331">
    <property type="entry name" value="MALIC_ENZYMES"/>
    <property type="match status" value="1"/>
</dbReference>
<feature type="binding site" evidence="7">
    <location>
        <position position="157"/>
    </location>
    <ligand>
        <name>a divalent metal cation</name>
        <dbReference type="ChEBI" id="CHEBI:60240"/>
    </ligand>
</feature>
<sequence>MREQALKLHKDSQGKLAVVSKVELKDAQDLSLAYSPGVAEPCMEIHKDVNTAYDYTAKGNFVAVVSDGTAVLGLGDIGPEAALPVMEGKAVLFKAFAGVDAFPICLDTKDPEKIIEVVRLLQPTFGGVNLEDIAAPQCFEIEKKLKEICDIPIFHDDQHGTAIVTVGGLINALKITNRKAEDIKVVVNGAGASAISVTKLIMGLGTTNIIMCDSKGSLYEGRTVSMNPYKDEMARITNPENLEVSLTEALKDADVFIGLSVGNVVTEEMVQGMAKDSIIFAMANPTPEIDPALAKKAGARVIGTGRSDYPNQVNNVLAFPGVFRGALDTRSKDINEEMKVAAAQAIANLITEEELNEEYVIPNPFDPRVAPEVAKAVAIAAMETGVATIKVDPDAVLENTKKLATIK</sequence>
<proteinExistence type="inferred from homology"/>
<evidence type="ECO:0000256" key="4">
    <source>
        <dbReference type="ARBA" id="ARBA00023002"/>
    </source>
</evidence>